<dbReference type="InterPro" id="IPR027486">
    <property type="entry name" value="Ribosomal_uS10_dom"/>
</dbReference>
<evidence type="ECO:0000256" key="8">
    <source>
        <dbReference type="SAM" id="MobiDB-lite"/>
    </source>
</evidence>
<name>A0A1J1IQP8_9DIPT</name>
<proteinExistence type="inferred from homology"/>
<evidence type="ECO:0000256" key="6">
    <source>
        <dbReference type="ARBA" id="ARBA00035261"/>
    </source>
</evidence>
<evidence type="ECO:0000259" key="9">
    <source>
        <dbReference type="SMART" id="SM01403"/>
    </source>
</evidence>
<dbReference type="AlphaFoldDB" id="A0A1J1IQP8"/>
<evidence type="ECO:0000256" key="1">
    <source>
        <dbReference type="ARBA" id="ARBA00004173"/>
    </source>
</evidence>
<dbReference type="Proteomes" id="UP000183832">
    <property type="component" value="Unassembled WGS sequence"/>
</dbReference>
<keyword evidence="11" id="KW-1185">Reference proteome</keyword>
<feature type="region of interest" description="Disordered" evidence="8">
    <location>
        <begin position="29"/>
        <end position="48"/>
    </location>
</feature>
<feature type="domain" description="Small ribosomal subunit protein uS10" evidence="9">
    <location>
        <begin position="57"/>
        <end position="155"/>
    </location>
</feature>
<dbReference type="Pfam" id="PF00338">
    <property type="entry name" value="Ribosomal_S10"/>
    <property type="match status" value="1"/>
</dbReference>
<evidence type="ECO:0000313" key="10">
    <source>
        <dbReference type="EMBL" id="CRL02551.1"/>
    </source>
</evidence>
<comment type="subcellular location">
    <subcellularLocation>
        <location evidence="1">Mitochondrion</location>
    </subcellularLocation>
</comment>
<keyword evidence="3" id="KW-0689">Ribosomal protein</keyword>
<evidence type="ECO:0000256" key="2">
    <source>
        <dbReference type="ARBA" id="ARBA00007102"/>
    </source>
</evidence>
<keyword evidence="4" id="KW-0496">Mitochondrion</keyword>
<organism evidence="10 11">
    <name type="scientific">Clunio marinus</name>
    <dbReference type="NCBI Taxonomy" id="568069"/>
    <lineage>
        <taxon>Eukaryota</taxon>
        <taxon>Metazoa</taxon>
        <taxon>Ecdysozoa</taxon>
        <taxon>Arthropoda</taxon>
        <taxon>Hexapoda</taxon>
        <taxon>Insecta</taxon>
        <taxon>Pterygota</taxon>
        <taxon>Neoptera</taxon>
        <taxon>Endopterygota</taxon>
        <taxon>Diptera</taxon>
        <taxon>Nematocera</taxon>
        <taxon>Chironomoidea</taxon>
        <taxon>Chironomidae</taxon>
        <taxon>Clunio</taxon>
    </lineage>
</organism>
<accession>A0A1J1IQP8</accession>
<keyword evidence="5" id="KW-0687">Ribonucleoprotein</keyword>
<dbReference type="SUPFAM" id="SSF54999">
    <property type="entry name" value="Ribosomal protein S10"/>
    <property type="match status" value="1"/>
</dbReference>
<gene>
    <name evidence="10" type="ORF">CLUMA_CG015746</name>
</gene>
<protein>
    <recommendedName>
        <fullName evidence="6">Small ribosomal subunit protein uS10m</fullName>
    </recommendedName>
    <alternativeName>
        <fullName evidence="7">28S ribosomal protein S10, mitochondrial</fullName>
    </alternativeName>
</protein>
<evidence type="ECO:0000256" key="4">
    <source>
        <dbReference type="ARBA" id="ARBA00023128"/>
    </source>
</evidence>
<sequence length="171" mass="19960">MFLLQKSRIAVSSFSRIVLPYQNSFGFSSELQPRSNENKPENVEEAPEKDRLYSHLEIELKGIEPEVMKSYVWFAKTAAKHLDIEVGKCYAPKKSTRTRWSILKSIHVHAKHHAQYEVRTYYYFLNFHNLTQSTLETYLEYIQRNLPEGTGMKATKVELQAIPEHIKVNPS</sequence>
<dbReference type="Gene3D" id="3.30.70.600">
    <property type="entry name" value="Ribosomal protein S10 domain"/>
    <property type="match status" value="1"/>
</dbReference>
<evidence type="ECO:0000256" key="3">
    <source>
        <dbReference type="ARBA" id="ARBA00022980"/>
    </source>
</evidence>
<evidence type="ECO:0000256" key="5">
    <source>
        <dbReference type="ARBA" id="ARBA00023274"/>
    </source>
</evidence>
<dbReference type="PANTHER" id="PTHR13334">
    <property type="entry name" value="MITOCHONDRIAL 28S RIBOSOMAL PROTEIN S10"/>
    <property type="match status" value="1"/>
</dbReference>
<reference evidence="10 11" key="1">
    <citation type="submission" date="2015-04" db="EMBL/GenBank/DDBJ databases">
        <authorList>
            <person name="Syromyatnikov M.Y."/>
            <person name="Popov V.N."/>
        </authorList>
    </citation>
    <scope>NUCLEOTIDE SEQUENCE [LARGE SCALE GENOMIC DNA]</scope>
</reference>
<dbReference type="EMBL" id="CVRI01000058">
    <property type="protein sequence ID" value="CRL02551.1"/>
    <property type="molecule type" value="Genomic_DNA"/>
</dbReference>
<feature type="compositionally biased region" description="Basic and acidic residues" evidence="8">
    <location>
        <begin position="36"/>
        <end position="48"/>
    </location>
</feature>
<evidence type="ECO:0000256" key="7">
    <source>
        <dbReference type="ARBA" id="ARBA00035544"/>
    </source>
</evidence>
<dbReference type="InterPro" id="IPR036838">
    <property type="entry name" value="Ribosomal_uS10_dom_sf"/>
</dbReference>
<dbReference type="PANTHER" id="PTHR13334:SF4">
    <property type="entry name" value="SMALL RIBOSOMAL SUBUNIT PROTEIN US10M"/>
    <property type="match status" value="1"/>
</dbReference>
<dbReference type="InterPro" id="IPR040055">
    <property type="entry name" value="Ribosomal_uS10m"/>
</dbReference>
<comment type="similarity">
    <text evidence="2">Belongs to the universal ribosomal protein uS10 family.</text>
</comment>
<evidence type="ECO:0000313" key="11">
    <source>
        <dbReference type="Proteomes" id="UP000183832"/>
    </source>
</evidence>
<dbReference type="GO" id="GO:0005763">
    <property type="term" value="C:mitochondrial small ribosomal subunit"/>
    <property type="evidence" value="ECO:0007669"/>
    <property type="project" value="InterPro"/>
</dbReference>
<dbReference type="OrthoDB" id="366214at2759"/>
<dbReference type="STRING" id="568069.A0A1J1IQP8"/>
<dbReference type="SMART" id="SM01403">
    <property type="entry name" value="Ribosomal_S10"/>
    <property type="match status" value="1"/>
</dbReference>